<comment type="caution">
    <text evidence="2">The sequence shown here is derived from an EMBL/GenBank/DDBJ whole genome shotgun (WGS) entry which is preliminary data.</text>
</comment>
<dbReference type="CDD" id="cd02440">
    <property type="entry name" value="AdoMet_MTases"/>
    <property type="match status" value="1"/>
</dbReference>
<dbReference type="Pfam" id="PF13489">
    <property type="entry name" value="Methyltransf_23"/>
    <property type="match status" value="1"/>
</dbReference>
<sequence length="282" mass="31202">MASATLKEYAVSYFLPFYLYVLTAYYFLLVLLRTLLHNPSRALPLSNIASQSFGEAWAAIDEGDPYSGPLANILPVLSTASGTILEVGPGSGEQVRFLTNEHVEMVYGVEPCEVLHEPLEKAVREAGLQGKYKVLGCGAERESLSEELKNVGLLKDDKKGGVSGEIFDTIIVIRVLCSVNNPMDTIDFLYKLLKPGGRLIVFEHIKNPWWQGTGSLVARCTQILYQLAGWSFFMGNCHLDRRTDEYLKAAGEQYGGWEKVELKTVGGFAVIPFVSGELVKKR</sequence>
<gene>
    <name evidence="2" type="ORF">SCLTRI_LOCUS10531</name>
</gene>
<dbReference type="InterPro" id="IPR052356">
    <property type="entry name" value="Thiol_S-MT"/>
</dbReference>
<name>A0A8H2ZTZ9_9HELO</name>
<reference evidence="2" key="1">
    <citation type="submission" date="2020-10" db="EMBL/GenBank/DDBJ databases">
        <authorList>
            <person name="Kusch S."/>
        </authorList>
    </citation>
    <scope>NUCLEOTIDE SEQUENCE</scope>
    <source>
        <strain evidence="2">SwB9</strain>
    </source>
</reference>
<evidence type="ECO:0000313" key="3">
    <source>
        <dbReference type="Proteomes" id="UP000624404"/>
    </source>
</evidence>
<keyword evidence="1" id="KW-1133">Transmembrane helix</keyword>
<proteinExistence type="predicted"/>
<keyword evidence="1" id="KW-0472">Membrane</keyword>
<dbReference type="AlphaFoldDB" id="A0A8H2ZTZ9"/>
<evidence type="ECO:0000256" key="1">
    <source>
        <dbReference type="SAM" id="Phobius"/>
    </source>
</evidence>
<dbReference type="Gene3D" id="3.40.50.150">
    <property type="entry name" value="Vaccinia Virus protein VP39"/>
    <property type="match status" value="1"/>
</dbReference>
<dbReference type="SUPFAM" id="SSF53335">
    <property type="entry name" value="S-adenosyl-L-methionine-dependent methyltransferases"/>
    <property type="match status" value="1"/>
</dbReference>
<dbReference type="EMBL" id="CAJHIA010000037">
    <property type="protein sequence ID" value="CAD6456845.1"/>
    <property type="molecule type" value="Genomic_DNA"/>
</dbReference>
<organism evidence="2 3">
    <name type="scientific">Sclerotinia trifoliorum</name>
    <dbReference type="NCBI Taxonomy" id="28548"/>
    <lineage>
        <taxon>Eukaryota</taxon>
        <taxon>Fungi</taxon>
        <taxon>Dikarya</taxon>
        <taxon>Ascomycota</taxon>
        <taxon>Pezizomycotina</taxon>
        <taxon>Leotiomycetes</taxon>
        <taxon>Helotiales</taxon>
        <taxon>Sclerotiniaceae</taxon>
        <taxon>Sclerotinia</taxon>
    </lineage>
</organism>
<dbReference type="OrthoDB" id="540004at2759"/>
<dbReference type="PANTHER" id="PTHR45036:SF1">
    <property type="entry name" value="METHYLTRANSFERASE LIKE 7A"/>
    <property type="match status" value="1"/>
</dbReference>
<dbReference type="InterPro" id="IPR029063">
    <property type="entry name" value="SAM-dependent_MTases_sf"/>
</dbReference>
<evidence type="ECO:0000313" key="2">
    <source>
        <dbReference type="EMBL" id="CAD6456845.1"/>
    </source>
</evidence>
<protein>
    <submittedName>
        <fullName evidence="2">325ab1ed-6477-4a1a-ac95-7fc2d90d8441</fullName>
    </submittedName>
</protein>
<feature type="transmembrane region" description="Helical" evidence="1">
    <location>
        <begin position="17"/>
        <end position="36"/>
    </location>
</feature>
<dbReference type="Proteomes" id="UP000624404">
    <property type="component" value="Unassembled WGS sequence"/>
</dbReference>
<keyword evidence="1" id="KW-0812">Transmembrane</keyword>
<keyword evidence="3" id="KW-1185">Reference proteome</keyword>
<dbReference type="PANTHER" id="PTHR45036">
    <property type="entry name" value="METHYLTRANSFERASE LIKE 7B"/>
    <property type="match status" value="1"/>
</dbReference>
<accession>A0A8H2ZTZ9</accession>